<keyword evidence="4" id="KW-0238">DNA-binding</keyword>
<evidence type="ECO:0000256" key="1">
    <source>
        <dbReference type="ARBA" id="ARBA00022723"/>
    </source>
</evidence>
<dbReference type="InterPro" id="IPR013087">
    <property type="entry name" value="Znf_C2H2_type"/>
</dbReference>
<protein>
    <submittedName>
        <fullName evidence="11">Uncharacterized protein</fullName>
    </submittedName>
</protein>
<proteinExistence type="predicted"/>
<dbReference type="InterPro" id="IPR001138">
    <property type="entry name" value="Zn2Cys6_DnaBD"/>
</dbReference>
<dbReference type="eggNOG" id="KOG1721">
    <property type="taxonomic scope" value="Eukaryota"/>
</dbReference>
<dbReference type="InterPro" id="IPR036864">
    <property type="entry name" value="Zn2-C6_fun-type_DNA-bd_sf"/>
</dbReference>
<keyword evidence="1" id="KW-0479">Metal-binding</keyword>
<dbReference type="SUPFAM" id="SSF57701">
    <property type="entry name" value="Zn2/Cys6 DNA-binding domain"/>
    <property type="match status" value="1"/>
</dbReference>
<evidence type="ECO:0000256" key="3">
    <source>
        <dbReference type="ARBA" id="ARBA00023015"/>
    </source>
</evidence>
<dbReference type="EMBL" id="JH226136">
    <property type="protein sequence ID" value="EHY60245.1"/>
    <property type="molecule type" value="Genomic_DNA"/>
</dbReference>
<dbReference type="Proteomes" id="UP000007304">
    <property type="component" value="Unassembled WGS sequence"/>
</dbReference>
<keyword evidence="5" id="KW-0804">Transcription</keyword>
<keyword evidence="2" id="KW-0862">Zinc</keyword>
<feature type="compositionally biased region" description="Polar residues" evidence="8">
    <location>
        <begin position="292"/>
        <end position="306"/>
    </location>
</feature>
<dbReference type="SMART" id="SM00066">
    <property type="entry name" value="GAL4"/>
    <property type="match status" value="1"/>
</dbReference>
<dbReference type="CDD" id="cd00067">
    <property type="entry name" value="GAL4"/>
    <property type="match status" value="1"/>
</dbReference>
<evidence type="ECO:0000256" key="6">
    <source>
        <dbReference type="ARBA" id="ARBA00023242"/>
    </source>
</evidence>
<feature type="compositionally biased region" description="Polar residues" evidence="8">
    <location>
        <begin position="112"/>
        <end position="133"/>
    </location>
</feature>
<feature type="region of interest" description="Disordered" evidence="8">
    <location>
        <begin position="112"/>
        <end position="158"/>
    </location>
</feature>
<dbReference type="PROSITE" id="PS50157">
    <property type="entry name" value="ZINC_FINGER_C2H2_2"/>
    <property type="match status" value="2"/>
</dbReference>
<evidence type="ECO:0000313" key="11">
    <source>
        <dbReference type="EMBL" id="EHY60245.1"/>
    </source>
</evidence>
<dbReference type="HOGENOM" id="CLU_003864_1_0_1"/>
<dbReference type="Pfam" id="PF04082">
    <property type="entry name" value="Fungal_trans"/>
    <property type="match status" value="1"/>
</dbReference>
<dbReference type="VEuPathDB" id="FungiDB:HMPREF1120_08213"/>
<keyword evidence="7" id="KW-0863">Zinc-finger</keyword>
<evidence type="ECO:0000256" key="4">
    <source>
        <dbReference type="ARBA" id="ARBA00023125"/>
    </source>
</evidence>
<dbReference type="RefSeq" id="XP_009160706.1">
    <property type="nucleotide sequence ID" value="XM_009162458.1"/>
</dbReference>
<keyword evidence="12" id="KW-1185">Reference proteome</keyword>
<dbReference type="GO" id="GO:0000981">
    <property type="term" value="F:DNA-binding transcription factor activity, RNA polymerase II-specific"/>
    <property type="evidence" value="ECO:0007669"/>
    <property type="project" value="InterPro"/>
</dbReference>
<dbReference type="OMA" id="YSAMEIL"/>
<feature type="domain" description="C2H2-type" evidence="10">
    <location>
        <begin position="21"/>
        <end position="48"/>
    </location>
</feature>
<reference evidence="11" key="1">
    <citation type="submission" date="2011-07" db="EMBL/GenBank/DDBJ databases">
        <title>The Genome Sequence of Exophiala (Wangiella) dermatitidis NIH/UT8656.</title>
        <authorList>
            <consortium name="The Broad Institute Genome Sequencing Platform"/>
            <person name="Cuomo C."/>
            <person name="Wang Z."/>
            <person name="Hunicke-Smith S."/>
            <person name="Szanislo P.J."/>
            <person name="Earl A."/>
            <person name="Young S.K."/>
            <person name="Zeng Q."/>
            <person name="Gargeya S."/>
            <person name="Fitzgerald M."/>
            <person name="Haas B."/>
            <person name="Abouelleil A."/>
            <person name="Alvarado L."/>
            <person name="Arachchi H.M."/>
            <person name="Berlin A."/>
            <person name="Brown A."/>
            <person name="Chapman S.B."/>
            <person name="Chen Z."/>
            <person name="Dunbar C."/>
            <person name="Freedman E."/>
            <person name="Gearin G."/>
            <person name="Gellesch M."/>
            <person name="Goldberg J."/>
            <person name="Griggs A."/>
            <person name="Gujja S."/>
            <person name="Heiman D."/>
            <person name="Howarth C."/>
            <person name="Larson L."/>
            <person name="Lui A."/>
            <person name="MacDonald P.J.P."/>
            <person name="Montmayeur A."/>
            <person name="Murphy C."/>
            <person name="Neiman D."/>
            <person name="Pearson M."/>
            <person name="Priest M."/>
            <person name="Roberts A."/>
            <person name="Saif S."/>
            <person name="Shea T."/>
            <person name="Shenoy N."/>
            <person name="Sisk P."/>
            <person name="Stolte C."/>
            <person name="Sykes S."/>
            <person name="Wortman J."/>
            <person name="Nusbaum C."/>
            <person name="Birren B."/>
        </authorList>
    </citation>
    <scope>NUCLEOTIDE SEQUENCE</scope>
    <source>
        <strain evidence="11">NIH/UT8656</strain>
    </source>
</reference>
<dbReference type="GO" id="GO:0008270">
    <property type="term" value="F:zinc ion binding"/>
    <property type="evidence" value="ECO:0007669"/>
    <property type="project" value="UniProtKB-KW"/>
</dbReference>
<dbReference type="Gene3D" id="3.30.160.60">
    <property type="entry name" value="Classic Zinc Finger"/>
    <property type="match status" value="2"/>
</dbReference>
<feature type="compositionally biased region" description="Basic and acidic residues" evidence="8">
    <location>
        <begin position="833"/>
        <end position="851"/>
    </location>
</feature>
<evidence type="ECO:0000256" key="7">
    <source>
        <dbReference type="PROSITE-ProRule" id="PRU00042"/>
    </source>
</evidence>
<organism evidence="11 12">
    <name type="scientific">Exophiala dermatitidis (strain ATCC 34100 / CBS 525.76 / NIH/UT8656)</name>
    <name type="common">Black yeast</name>
    <name type="synonym">Wangiella dermatitidis</name>
    <dbReference type="NCBI Taxonomy" id="858893"/>
    <lineage>
        <taxon>Eukaryota</taxon>
        <taxon>Fungi</taxon>
        <taxon>Dikarya</taxon>
        <taxon>Ascomycota</taxon>
        <taxon>Pezizomycotina</taxon>
        <taxon>Eurotiomycetes</taxon>
        <taxon>Chaetothyriomycetidae</taxon>
        <taxon>Chaetothyriales</taxon>
        <taxon>Herpotrichiellaceae</taxon>
        <taxon>Exophiala</taxon>
    </lineage>
</organism>
<feature type="region of interest" description="Disordered" evidence="8">
    <location>
        <begin position="832"/>
        <end position="851"/>
    </location>
</feature>
<dbReference type="CDD" id="cd12148">
    <property type="entry name" value="fungal_TF_MHR"/>
    <property type="match status" value="1"/>
</dbReference>
<dbReference type="AlphaFoldDB" id="H6C818"/>
<feature type="domain" description="Zn(2)-C6 fungal-type" evidence="9">
    <location>
        <begin position="84"/>
        <end position="113"/>
    </location>
</feature>
<dbReference type="Pfam" id="PF00096">
    <property type="entry name" value="zf-C2H2"/>
    <property type="match status" value="2"/>
</dbReference>
<dbReference type="OrthoDB" id="654211at2759"/>
<evidence type="ECO:0000256" key="2">
    <source>
        <dbReference type="ARBA" id="ARBA00022833"/>
    </source>
</evidence>
<evidence type="ECO:0000259" key="10">
    <source>
        <dbReference type="PROSITE" id="PS50157"/>
    </source>
</evidence>
<evidence type="ECO:0000256" key="5">
    <source>
        <dbReference type="ARBA" id="ARBA00023163"/>
    </source>
</evidence>
<dbReference type="PROSITE" id="PS00028">
    <property type="entry name" value="ZINC_FINGER_C2H2_1"/>
    <property type="match status" value="2"/>
</dbReference>
<feature type="compositionally biased region" description="Basic and acidic residues" evidence="8">
    <location>
        <begin position="135"/>
        <end position="151"/>
    </location>
</feature>
<dbReference type="Gene3D" id="4.10.240.10">
    <property type="entry name" value="Zn(2)-C6 fungal-type DNA-binding domain"/>
    <property type="match status" value="1"/>
</dbReference>
<dbReference type="PANTHER" id="PTHR47660">
    <property type="entry name" value="TRANSCRIPTION FACTOR WITH C2H2 AND ZN(2)-CYS(6) DNA BINDING DOMAIN (EUROFUNG)-RELATED-RELATED"/>
    <property type="match status" value="1"/>
</dbReference>
<feature type="domain" description="C2H2-type" evidence="10">
    <location>
        <begin position="49"/>
        <end position="76"/>
    </location>
</feature>
<evidence type="ECO:0000313" key="12">
    <source>
        <dbReference type="Proteomes" id="UP000007304"/>
    </source>
</evidence>
<dbReference type="PROSITE" id="PS50048">
    <property type="entry name" value="ZN2_CY6_FUNGAL_2"/>
    <property type="match status" value="1"/>
</dbReference>
<evidence type="ECO:0000259" key="9">
    <source>
        <dbReference type="PROSITE" id="PS50048"/>
    </source>
</evidence>
<dbReference type="SUPFAM" id="SSF57667">
    <property type="entry name" value="beta-beta-alpha zinc fingers"/>
    <property type="match status" value="1"/>
</dbReference>
<dbReference type="SMART" id="SM00355">
    <property type="entry name" value="ZnF_C2H2"/>
    <property type="match status" value="2"/>
</dbReference>
<dbReference type="GO" id="GO:0006351">
    <property type="term" value="P:DNA-templated transcription"/>
    <property type="evidence" value="ECO:0007669"/>
    <property type="project" value="InterPro"/>
</dbReference>
<dbReference type="InterPro" id="IPR036236">
    <property type="entry name" value="Znf_C2H2_sf"/>
</dbReference>
<keyword evidence="3" id="KW-0805">Transcription regulation</keyword>
<gene>
    <name evidence="11" type="ORF">HMPREF1120_08213</name>
</gene>
<dbReference type="InParanoid" id="H6C818"/>
<dbReference type="InterPro" id="IPR007219">
    <property type="entry name" value="XnlR_reg_dom"/>
</dbReference>
<dbReference type="GeneID" id="20312852"/>
<feature type="region of interest" description="Disordered" evidence="8">
    <location>
        <begin position="272"/>
        <end position="309"/>
    </location>
</feature>
<keyword evidence="6" id="KW-0539">Nucleus</keyword>
<dbReference type="STRING" id="858893.H6C818"/>
<name>H6C818_EXODN</name>
<sequence length="944" mass="105455">MSDSVEEINPTATQLPGQHSRRCSICEKTFSRLEHLKRHALVHDKTRQFECGTCHKSFVRRDTLQRHETVHQQTQSPQAKCTRACSACVVAKTRCSGGIPCCRCSAREQPCTYPTSATPAGNSERYSQQSIDLVSTKDPHTDNRRMRDTERTSPSGNFDTAMEGGIASVAAAPWNGQNHFALLGAEPGSRELSQQEPSYGGAALQTPQYQAGPFDSIDPNYWMTGASSTINWLMDDYSALDFDYGSTSGGTTHDYWPDIGAFQLNTLQTQPHEDLTSPIGHDSLADLDAPGVSSTSPASLSVTDQPSEPGEFYVDGAAARLPRVKRRKLNPVRVTPKTASFAAASFSLAYEWPATGCGASQEYFSGEDYDCLLSAFKSLCLDVKGSSASATQNHGITPISGNVDHGNQPLPSSHLAFTPDTPPKSFFDELVKLYFDNFHPLLPILHVSPSDPRKWETLLAAGALGSHYLQGSDSLTISLHEFTRRVLQNLEEVAISSSHRSIELYQMKLLHCIGCLYSGDERLHSHGSKLRLDSANSCPDILEHSEVADSRDIESRWTDWRRDESQRRLSYSIWLLDTMSKVHFGQRPIPNSESTRLRLPAHEQVWAAATAREWAEVSRRYSPAPTLANALEQLYIDKKLLSDLGEFSRILLIHGIFRRTWEIEAYLEEPLSHWTPTAEKRSPEEARSRSPIWLPSVSTYARWRNSACDCLDILHWSANATIGLQSGLEHPTVMHLHFARVVLLSPYKNIVRFAEHLSGESRSSSGESIVMDKQMIRRWVNLDQYKARLAMIHAGVLFWHIRRFSANGFYEPSSVGLTALALWAFSAFSTSSKESEPSSHSGRDEFTGIDQRTDETEEAVCDIILIDRPTDDELVQQFVRRGNTMKPIMNGVGDLYGPRAPEKVLIEGRRLLATSSTWGVRDRWIRILDKLASVSRQRQIRTQG</sequence>
<dbReference type="PANTHER" id="PTHR47660:SF7">
    <property type="entry name" value="TRANSCRIPTION FACTOR WITH C2H2 AND ZN(2)-CYS(6) DNA BINDING DOMAIN (EUROFUNG)"/>
    <property type="match status" value="1"/>
</dbReference>
<accession>H6C818</accession>
<evidence type="ECO:0000256" key="8">
    <source>
        <dbReference type="SAM" id="MobiDB-lite"/>
    </source>
</evidence>
<dbReference type="GO" id="GO:0003677">
    <property type="term" value="F:DNA binding"/>
    <property type="evidence" value="ECO:0007669"/>
    <property type="project" value="UniProtKB-KW"/>
</dbReference>